<reference evidence="2" key="1">
    <citation type="submission" date="2018-12" db="EMBL/GenBank/DDBJ databases">
        <title>Tengunoibacter tsumagoiensis gen. nov., sp. nov., Dictyobacter kobayashii sp. nov., D. alpinus sp. nov., and D. joshuensis sp. nov. and description of Dictyobacteraceae fam. nov. within the order Ktedonobacterales isolated from Tengu-no-mugimeshi.</title>
        <authorList>
            <person name="Wang C.M."/>
            <person name="Zheng Y."/>
            <person name="Sakai Y."/>
            <person name="Toyoda A."/>
            <person name="Minakuchi Y."/>
            <person name="Abe K."/>
            <person name="Yokota A."/>
            <person name="Yabe S."/>
        </authorList>
    </citation>
    <scope>NUCLEOTIDE SEQUENCE [LARGE SCALE GENOMIC DNA]</scope>
    <source>
        <strain evidence="2">Uno11</strain>
    </source>
</reference>
<name>A0A402ARJ4_9CHLR</name>
<dbReference type="Proteomes" id="UP000287188">
    <property type="component" value="Unassembled WGS sequence"/>
</dbReference>
<keyword evidence="2" id="KW-1185">Reference proteome</keyword>
<proteinExistence type="predicted"/>
<dbReference type="EMBL" id="BIFS01000001">
    <property type="protein sequence ID" value="GCE21714.1"/>
    <property type="molecule type" value="Genomic_DNA"/>
</dbReference>
<evidence type="ECO:0000313" key="2">
    <source>
        <dbReference type="Proteomes" id="UP000287188"/>
    </source>
</evidence>
<comment type="caution">
    <text evidence="1">The sequence shown here is derived from an EMBL/GenBank/DDBJ whole genome shotgun (WGS) entry which is preliminary data.</text>
</comment>
<organism evidence="1 2">
    <name type="scientific">Dictyobacter kobayashii</name>
    <dbReference type="NCBI Taxonomy" id="2014872"/>
    <lineage>
        <taxon>Bacteria</taxon>
        <taxon>Bacillati</taxon>
        <taxon>Chloroflexota</taxon>
        <taxon>Ktedonobacteria</taxon>
        <taxon>Ktedonobacterales</taxon>
        <taxon>Dictyobacteraceae</taxon>
        <taxon>Dictyobacter</taxon>
    </lineage>
</organism>
<gene>
    <name evidence="1" type="ORF">KDK_55140</name>
</gene>
<protein>
    <submittedName>
        <fullName evidence="1">Uncharacterized protein</fullName>
    </submittedName>
</protein>
<sequence length="64" mass="7432">MQSYSLKVDPTLTEAKLKTLGDRLHLPAGWHYRVRQLEQESVLHIDGQAHLIQDDFQNSYQRVG</sequence>
<dbReference type="AlphaFoldDB" id="A0A402ARJ4"/>
<evidence type="ECO:0000313" key="1">
    <source>
        <dbReference type="EMBL" id="GCE21714.1"/>
    </source>
</evidence>
<dbReference type="OrthoDB" id="4717578at2"/>
<accession>A0A402ARJ4</accession>
<dbReference type="RefSeq" id="WP_126553560.1">
    <property type="nucleotide sequence ID" value="NZ_BIFS01000001.1"/>
</dbReference>